<reference evidence="2 3" key="1">
    <citation type="submission" date="2018-05" db="EMBL/GenBank/DDBJ databases">
        <title>Lujinxingia marina gen. nov. sp. nov., a new facultative anaerobic member of the class Deltaproteobacteria, and proposal of Lujinxingaceae fam. nov.</title>
        <authorList>
            <person name="Li C.-M."/>
        </authorList>
    </citation>
    <scope>NUCLEOTIDE SEQUENCE [LARGE SCALE GENOMIC DNA]</scope>
    <source>
        <strain evidence="2 3">B210</strain>
    </source>
</reference>
<name>A0A328C7J8_9DELT</name>
<sequence length="485" mass="53170">MRSHFFLAPLTVGALLCTGCERQEAPPFSPEADAPAFPEAFREALPDESKLTALASVPGAGPAYQLEELNACPLRYGFIADIIIRSPAGYSPSGRELELRTSHQGSFEARVNQGRWELHAGNIERVEYVDDAPIRHPGIAADALAPVLLSPREQQLQEEEGPSTLWSAMGEFPGLTIFFPALPTLASPGSTAPWTPRIHQRGSSLAVETTRGKAQAPPGYTPPKPQGTTHQAEVELKHWAALEGTPVALLESDWSTGPYKEYMRSRAGALPEPVELTLENRDEYSGRYVASESGRLLFASVQSMREQQITGSGNYPEQRFTIALKAQMNLLQSCESPVLNPVSEGSDLGIDNATRAVNRFVTAVKRNDLDQVHELLSPALREKPGSQKILETLRTHLDTHGPAALGLAERPLELMEMDQGHRVELAGKSTSLGDDEENVLVTVYYTEVIDGQARITGLGADTSSRDMLWEELEITEKRFFAREPR</sequence>
<organism evidence="2 3">
    <name type="scientific">Lujinxingia litoralis</name>
    <dbReference type="NCBI Taxonomy" id="2211119"/>
    <lineage>
        <taxon>Bacteria</taxon>
        <taxon>Deltaproteobacteria</taxon>
        <taxon>Bradymonadales</taxon>
        <taxon>Lujinxingiaceae</taxon>
        <taxon>Lujinxingia</taxon>
    </lineage>
</organism>
<accession>A0A328C7J8</accession>
<comment type="caution">
    <text evidence="2">The sequence shown here is derived from an EMBL/GenBank/DDBJ whole genome shotgun (WGS) entry which is preliminary data.</text>
</comment>
<dbReference type="EMBL" id="QHKO01000004">
    <property type="protein sequence ID" value="RAL22394.1"/>
    <property type="molecule type" value="Genomic_DNA"/>
</dbReference>
<proteinExistence type="predicted"/>
<protein>
    <submittedName>
        <fullName evidence="2">Uncharacterized protein</fullName>
    </submittedName>
</protein>
<evidence type="ECO:0000313" key="2">
    <source>
        <dbReference type="EMBL" id="RAL22394.1"/>
    </source>
</evidence>
<dbReference type="Proteomes" id="UP000249169">
    <property type="component" value="Unassembled WGS sequence"/>
</dbReference>
<gene>
    <name evidence="2" type="ORF">DL240_11125</name>
</gene>
<evidence type="ECO:0000256" key="1">
    <source>
        <dbReference type="SAM" id="MobiDB-lite"/>
    </source>
</evidence>
<dbReference type="RefSeq" id="WP_111729965.1">
    <property type="nucleotide sequence ID" value="NZ_QHKO01000004.1"/>
</dbReference>
<feature type="region of interest" description="Disordered" evidence="1">
    <location>
        <begin position="209"/>
        <end position="228"/>
    </location>
</feature>
<dbReference type="AlphaFoldDB" id="A0A328C7J8"/>
<dbReference type="OrthoDB" id="5486113at2"/>
<evidence type="ECO:0000313" key="3">
    <source>
        <dbReference type="Proteomes" id="UP000249169"/>
    </source>
</evidence>
<keyword evidence="3" id="KW-1185">Reference proteome</keyword>